<accession>A0ABM9IVL1</accession>
<evidence type="ECO:0000256" key="4">
    <source>
        <dbReference type="ARBA" id="ARBA00022679"/>
    </source>
</evidence>
<dbReference type="Pfam" id="PF00224">
    <property type="entry name" value="PK"/>
    <property type="match status" value="1"/>
</dbReference>
<evidence type="ECO:0000256" key="11">
    <source>
        <dbReference type="ARBA" id="ARBA00023317"/>
    </source>
</evidence>
<evidence type="ECO:0000313" key="17">
    <source>
        <dbReference type="EMBL" id="CAJ0732979.1"/>
    </source>
</evidence>
<sequence>MWPYLALDGALNLCKRAEKGRRLFERSEFASFPARLHKFKEGVAISGAPFFAYFLWQDKESESPPAGGEREMDHQGPNNNPTGNTKMRRFRNTKILATLGPASSDKDTIRALFDAGADVFRLNFSHGSHEDHRKRYDTVRAVEAETGRPIGILADMQGPKLRIGTFADGRVVLKNGDRFVLDRDPTPGDVTRVHLPHPELYAATAPGQSLLLDDGKIRLAVEAADPTAIVTRVVDGGPLSDRKGVNVPDAVIPIPALTEKDLRDLDFALSLGVDWIALSFVQRAEDVIAAREIIGDRAGLLSKIEKPAALLHLEDIVQASDALMVARGDLGVELPPERVPGVQKRILRMARQHGKPVVVATQMLESMIEAPVPTRAEASDVASAVYDGTDAVMLSAESASGKHPVAAVSIMNRIIAETERDPLYRNLIDAQHQPPLPTRQDAICAALRDVTHILGAVATVTYTSSGKTSLRAARERPLAPIVSITPRLDTARRLAITWGVHSTVSPDVSNVDEMVDAACRAAAREGFAVSGDQIAITAGMPFGQAGSTNLLRLAEIWPQTLVSAQTQTTALQPEPATV</sequence>
<feature type="domain" description="Pyruvate kinase C-terminal" evidence="16">
    <location>
        <begin position="441"/>
        <end position="553"/>
    </location>
</feature>
<dbReference type="InterPro" id="IPR011037">
    <property type="entry name" value="Pyrv_Knase-like_insert_dom_sf"/>
</dbReference>
<evidence type="ECO:0000256" key="7">
    <source>
        <dbReference type="ARBA" id="ARBA00022777"/>
    </source>
</evidence>
<comment type="pathway">
    <text evidence="1 13">Carbohydrate degradation; glycolysis; pyruvate from D-glyceraldehyde 3-phosphate: step 5/5.</text>
</comment>
<evidence type="ECO:0000256" key="2">
    <source>
        <dbReference type="ARBA" id="ARBA00008663"/>
    </source>
</evidence>
<feature type="compositionally biased region" description="Polar residues" evidence="14">
    <location>
        <begin position="76"/>
        <end position="85"/>
    </location>
</feature>
<evidence type="ECO:0000256" key="8">
    <source>
        <dbReference type="ARBA" id="ARBA00022840"/>
    </source>
</evidence>
<evidence type="ECO:0000313" key="18">
    <source>
        <dbReference type="Proteomes" id="UP001189303"/>
    </source>
</evidence>
<evidence type="ECO:0000256" key="12">
    <source>
        <dbReference type="NCBIfam" id="TIGR01064"/>
    </source>
</evidence>
<reference evidence="17 18" key="1">
    <citation type="submission" date="2023-07" db="EMBL/GenBank/DDBJ databases">
        <authorList>
            <person name="Peeters C."/>
        </authorList>
    </citation>
    <scope>NUCLEOTIDE SEQUENCE [LARGE SCALE GENOMIC DNA]</scope>
    <source>
        <strain evidence="17 18">R-38712</strain>
    </source>
</reference>
<evidence type="ECO:0000256" key="9">
    <source>
        <dbReference type="ARBA" id="ARBA00022842"/>
    </source>
</evidence>
<dbReference type="SUPFAM" id="SSF52935">
    <property type="entry name" value="PK C-terminal domain-like"/>
    <property type="match status" value="1"/>
</dbReference>
<organism evidence="17 18">
    <name type="scientific">Ralstonia pickettii</name>
    <name type="common">Burkholderia pickettii</name>
    <dbReference type="NCBI Taxonomy" id="329"/>
    <lineage>
        <taxon>Bacteria</taxon>
        <taxon>Pseudomonadati</taxon>
        <taxon>Pseudomonadota</taxon>
        <taxon>Betaproteobacteria</taxon>
        <taxon>Burkholderiales</taxon>
        <taxon>Burkholderiaceae</taxon>
        <taxon>Ralstonia</taxon>
    </lineage>
</organism>
<dbReference type="NCBIfam" id="NF004886">
    <property type="entry name" value="PRK06247.1"/>
    <property type="match status" value="1"/>
</dbReference>
<dbReference type="EMBL" id="CATWFT010000031">
    <property type="protein sequence ID" value="CAJ0732979.1"/>
    <property type="molecule type" value="Genomic_DNA"/>
</dbReference>
<dbReference type="NCBIfam" id="NF004491">
    <property type="entry name" value="PRK05826.1"/>
    <property type="match status" value="1"/>
</dbReference>
<dbReference type="InterPro" id="IPR015806">
    <property type="entry name" value="Pyrv_Knase_insert_dom_sf"/>
</dbReference>
<keyword evidence="7 13" id="KW-0418">Kinase</keyword>
<evidence type="ECO:0000256" key="5">
    <source>
        <dbReference type="ARBA" id="ARBA00022723"/>
    </source>
</evidence>
<dbReference type="PRINTS" id="PR01050">
    <property type="entry name" value="PYRUVTKNASE"/>
</dbReference>
<feature type="domain" description="Pyruvate kinase barrel" evidence="15">
    <location>
        <begin position="91"/>
        <end position="408"/>
    </location>
</feature>
<dbReference type="GO" id="GO:0016301">
    <property type="term" value="F:kinase activity"/>
    <property type="evidence" value="ECO:0007669"/>
    <property type="project" value="UniProtKB-KW"/>
</dbReference>
<protein>
    <recommendedName>
        <fullName evidence="3 12">Pyruvate kinase</fullName>
        <ecNumber evidence="3 12">2.7.1.40</ecNumber>
    </recommendedName>
</protein>
<evidence type="ECO:0000256" key="10">
    <source>
        <dbReference type="ARBA" id="ARBA00023152"/>
    </source>
</evidence>
<evidence type="ECO:0000259" key="15">
    <source>
        <dbReference type="Pfam" id="PF00224"/>
    </source>
</evidence>
<dbReference type="SUPFAM" id="SSF51621">
    <property type="entry name" value="Phosphoenolpyruvate/pyruvate domain"/>
    <property type="match status" value="1"/>
</dbReference>
<dbReference type="InterPro" id="IPR015795">
    <property type="entry name" value="Pyrv_Knase_C"/>
</dbReference>
<keyword evidence="18" id="KW-1185">Reference proteome</keyword>
<dbReference type="InterPro" id="IPR001697">
    <property type="entry name" value="Pyr_Knase"/>
</dbReference>
<dbReference type="Gene3D" id="3.20.20.60">
    <property type="entry name" value="Phosphoenolpyruvate-binding domains"/>
    <property type="match status" value="1"/>
</dbReference>
<evidence type="ECO:0000259" key="16">
    <source>
        <dbReference type="Pfam" id="PF02887"/>
    </source>
</evidence>
<keyword evidence="11 17" id="KW-0670">Pyruvate</keyword>
<comment type="catalytic activity">
    <reaction evidence="13">
        <text>pyruvate + ATP = phosphoenolpyruvate + ADP + H(+)</text>
        <dbReference type="Rhea" id="RHEA:18157"/>
        <dbReference type="ChEBI" id="CHEBI:15361"/>
        <dbReference type="ChEBI" id="CHEBI:15378"/>
        <dbReference type="ChEBI" id="CHEBI:30616"/>
        <dbReference type="ChEBI" id="CHEBI:58702"/>
        <dbReference type="ChEBI" id="CHEBI:456216"/>
        <dbReference type="EC" id="2.7.1.40"/>
    </reaction>
</comment>
<dbReference type="InterPro" id="IPR040442">
    <property type="entry name" value="Pyrv_kinase-like_dom_sf"/>
</dbReference>
<dbReference type="Gene3D" id="3.40.1380.20">
    <property type="entry name" value="Pyruvate kinase, C-terminal domain"/>
    <property type="match status" value="1"/>
</dbReference>
<dbReference type="Proteomes" id="UP001189303">
    <property type="component" value="Unassembled WGS sequence"/>
</dbReference>
<keyword evidence="5" id="KW-0479">Metal-binding</keyword>
<gene>
    <name evidence="17" type="primary">ttuE_2</name>
    <name evidence="17" type="ORF">R38712_05140</name>
</gene>
<keyword evidence="8" id="KW-0067">ATP-binding</keyword>
<keyword evidence="9 13" id="KW-0460">Magnesium</keyword>
<comment type="similarity">
    <text evidence="2 13">Belongs to the pyruvate kinase family.</text>
</comment>
<keyword evidence="6" id="KW-0547">Nucleotide-binding</keyword>
<dbReference type="InterPro" id="IPR015793">
    <property type="entry name" value="Pyrv_Knase_brl"/>
</dbReference>
<evidence type="ECO:0000256" key="1">
    <source>
        <dbReference type="ARBA" id="ARBA00004997"/>
    </source>
</evidence>
<evidence type="ECO:0000256" key="14">
    <source>
        <dbReference type="SAM" id="MobiDB-lite"/>
    </source>
</evidence>
<dbReference type="SUPFAM" id="SSF50800">
    <property type="entry name" value="PK beta-barrel domain-like"/>
    <property type="match status" value="1"/>
</dbReference>
<dbReference type="InterPro" id="IPR036918">
    <property type="entry name" value="Pyrv_Knase_C_sf"/>
</dbReference>
<dbReference type="GO" id="GO:0004743">
    <property type="term" value="F:pyruvate kinase activity"/>
    <property type="evidence" value="ECO:0007669"/>
    <property type="project" value="UniProtKB-EC"/>
</dbReference>
<dbReference type="Pfam" id="PF02887">
    <property type="entry name" value="PK_C"/>
    <property type="match status" value="1"/>
</dbReference>
<proteinExistence type="inferred from homology"/>
<keyword evidence="4 13" id="KW-0808">Transferase</keyword>
<name>A0ABM9IVL1_RALPI</name>
<dbReference type="Gene3D" id="2.40.33.10">
    <property type="entry name" value="PK beta-barrel domain-like"/>
    <property type="match status" value="1"/>
</dbReference>
<dbReference type="InterPro" id="IPR015813">
    <property type="entry name" value="Pyrv/PenolPyrv_kinase-like_dom"/>
</dbReference>
<dbReference type="NCBIfam" id="NF004978">
    <property type="entry name" value="PRK06354.1"/>
    <property type="match status" value="1"/>
</dbReference>
<feature type="region of interest" description="Disordered" evidence="14">
    <location>
        <begin position="62"/>
        <end position="88"/>
    </location>
</feature>
<dbReference type="PANTHER" id="PTHR11817">
    <property type="entry name" value="PYRUVATE KINASE"/>
    <property type="match status" value="1"/>
</dbReference>
<dbReference type="EC" id="2.7.1.40" evidence="3 12"/>
<evidence type="ECO:0000256" key="3">
    <source>
        <dbReference type="ARBA" id="ARBA00012142"/>
    </source>
</evidence>
<feature type="compositionally biased region" description="Basic and acidic residues" evidence="14">
    <location>
        <begin position="62"/>
        <end position="74"/>
    </location>
</feature>
<evidence type="ECO:0000256" key="6">
    <source>
        <dbReference type="ARBA" id="ARBA00022741"/>
    </source>
</evidence>
<comment type="caution">
    <text evidence="17">The sequence shown here is derived from an EMBL/GenBank/DDBJ whole genome shotgun (WGS) entry which is preliminary data.</text>
</comment>
<keyword evidence="10 13" id="KW-0324">Glycolysis</keyword>
<evidence type="ECO:0000256" key="13">
    <source>
        <dbReference type="RuleBase" id="RU000504"/>
    </source>
</evidence>
<dbReference type="NCBIfam" id="TIGR01064">
    <property type="entry name" value="pyruv_kin"/>
    <property type="match status" value="1"/>
</dbReference>